<feature type="binding site" evidence="8">
    <location>
        <position position="260"/>
    </location>
    <ligand>
        <name>Zn(2+)</name>
        <dbReference type="ChEBI" id="CHEBI:29105"/>
        <note>catalytic</note>
    </ligand>
</feature>
<evidence type="ECO:0000256" key="2">
    <source>
        <dbReference type="ARBA" id="ARBA00022723"/>
    </source>
</evidence>
<dbReference type="InterPro" id="IPR041645">
    <property type="entry name" value="ADAMTS_CR_2"/>
</dbReference>
<dbReference type="Proteomes" id="UP001634394">
    <property type="component" value="Unassembled WGS sequence"/>
</dbReference>
<keyword evidence="5" id="KW-0482">Metalloprotease</keyword>
<evidence type="ECO:0000256" key="1">
    <source>
        <dbReference type="ARBA" id="ARBA00022670"/>
    </source>
</evidence>
<keyword evidence="11" id="KW-1185">Reference proteome</keyword>
<evidence type="ECO:0000256" key="4">
    <source>
        <dbReference type="ARBA" id="ARBA00022833"/>
    </source>
</evidence>
<sequence>MDLPDELAFHLTRRSETLNLNLRRNYDINPNADVFFARKSQNGEIVLGKSPHIENENLAYYQDIDNGAFVTVRCVKRSNEQCDRIINGNLQIGGIDYALQPAETDTSSRSLLEDPYVLGRKYVLQVNMLYKGIPDPSIRINVILNRFIIWKSKNDFRNVLSSVIPYKGLDHIDEVLYLHDIINWDNKTAMRGVPSFSHGMVFTSYKLYEDDLDNSDTGGLCYVGEVCTIGTRMSIVEKRGFLWTVRSAAHELGHSLGARHDGEPGAEACKPDDLFIMSPAVFENYPGQPYDKKPWLFSICSIDAFKRTLPNKECVRDVGHYYNNVEYPKNIAEVPGKMFSVDRQCELIQGQKSVLCETARRDVCLLMRCTDPETRICLPRYHGAATGTECGKDLWCIDGRCVDKR</sequence>
<dbReference type="InterPro" id="IPR024079">
    <property type="entry name" value="MetalloPept_cat_dom_sf"/>
</dbReference>
<feature type="binding site" evidence="8">
    <location>
        <position position="250"/>
    </location>
    <ligand>
        <name>Zn(2+)</name>
        <dbReference type="ChEBI" id="CHEBI:29105"/>
        <note>catalytic</note>
    </ligand>
</feature>
<keyword evidence="2 8" id="KW-0479">Metal-binding</keyword>
<comment type="caution">
    <text evidence="10">The sequence shown here is derived from an EMBL/GenBank/DDBJ whole genome shotgun (WGS) entry which is preliminary data.</text>
</comment>
<gene>
    <name evidence="10" type="ORF">ACJMK2_022241</name>
</gene>
<dbReference type="PANTHER" id="PTHR11905:SF159">
    <property type="entry name" value="ADAM METALLOPROTEASE"/>
    <property type="match status" value="1"/>
</dbReference>
<proteinExistence type="predicted"/>
<evidence type="ECO:0000313" key="11">
    <source>
        <dbReference type="Proteomes" id="UP001634394"/>
    </source>
</evidence>
<evidence type="ECO:0000256" key="6">
    <source>
        <dbReference type="ARBA" id="ARBA00023157"/>
    </source>
</evidence>
<dbReference type="PROSITE" id="PS50215">
    <property type="entry name" value="ADAM_MEPRO"/>
    <property type="match status" value="1"/>
</dbReference>
<keyword evidence="3" id="KW-0378">Hydrolase</keyword>
<evidence type="ECO:0000256" key="8">
    <source>
        <dbReference type="PROSITE-ProRule" id="PRU00276"/>
    </source>
</evidence>
<reference evidence="10 11" key="1">
    <citation type="submission" date="2024-11" db="EMBL/GenBank/DDBJ databases">
        <title>Chromosome-level genome assembly of the freshwater bivalve Anodonta woodiana.</title>
        <authorList>
            <person name="Chen X."/>
        </authorList>
    </citation>
    <scope>NUCLEOTIDE SEQUENCE [LARGE SCALE GENOMIC DNA]</scope>
    <source>
        <strain evidence="10">MN2024</strain>
        <tissue evidence="10">Gills</tissue>
    </source>
</reference>
<feature type="non-terminal residue" evidence="10">
    <location>
        <position position="405"/>
    </location>
</feature>
<accession>A0ABD3TK55</accession>
<comment type="caution">
    <text evidence="8">Lacks conserved residue(s) required for the propagation of feature annotation.</text>
</comment>
<keyword evidence="1" id="KW-0645">Protease</keyword>
<evidence type="ECO:0000256" key="7">
    <source>
        <dbReference type="ARBA" id="ARBA00023180"/>
    </source>
</evidence>
<dbReference type="Pfam" id="PF13688">
    <property type="entry name" value="Reprolysin_5"/>
    <property type="match status" value="1"/>
</dbReference>
<organism evidence="10 11">
    <name type="scientific">Sinanodonta woodiana</name>
    <name type="common">Chinese pond mussel</name>
    <name type="synonym">Anodonta woodiana</name>
    <dbReference type="NCBI Taxonomy" id="1069815"/>
    <lineage>
        <taxon>Eukaryota</taxon>
        <taxon>Metazoa</taxon>
        <taxon>Spiralia</taxon>
        <taxon>Lophotrochozoa</taxon>
        <taxon>Mollusca</taxon>
        <taxon>Bivalvia</taxon>
        <taxon>Autobranchia</taxon>
        <taxon>Heteroconchia</taxon>
        <taxon>Palaeoheterodonta</taxon>
        <taxon>Unionida</taxon>
        <taxon>Unionoidea</taxon>
        <taxon>Unionidae</taxon>
        <taxon>Unioninae</taxon>
        <taxon>Sinanodonta</taxon>
    </lineage>
</organism>
<keyword evidence="6" id="KW-1015">Disulfide bond</keyword>
<dbReference type="PANTHER" id="PTHR11905">
    <property type="entry name" value="ADAM A DISINTEGRIN AND METALLOPROTEASE DOMAIN"/>
    <property type="match status" value="1"/>
</dbReference>
<dbReference type="GO" id="GO:0046872">
    <property type="term" value="F:metal ion binding"/>
    <property type="evidence" value="ECO:0007669"/>
    <property type="project" value="UniProtKB-KW"/>
</dbReference>
<evidence type="ECO:0000259" key="9">
    <source>
        <dbReference type="PROSITE" id="PS50215"/>
    </source>
</evidence>
<dbReference type="InterPro" id="IPR001590">
    <property type="entry name" value="Peptidase_M12B"/>
</dbReference>
<keyword evidence="7" id="KW-0325">Glycoprotein</keyword>
<feature type="domain" description="Peptidase M12B" evidence="9">
    <location>
        <begin position="126"/>
        <end position="313"/>
    </location>
</feature>
<dbReference type="GO" id="GO:0006508">
    <property type="term" value="P:proteolysis"/>
    <property type="evidence" value="ECO:0007669"/>
    <property type="project" value="UniProtKB-KW"/>
</dbReference>
<dbReference type="Gene3D" id="3.40.390.10">
    <property type="entry name" value="Collagenase (Catalytic Domain)"/>
    <property type="match status" value="1"/>
</dbReference>
<feature type="active site" evidence="8">
    <location>
        <position position="251"/>
    </location>
</feature>
<evidence type="ECO:0000256" key="3">
    <source>
        <dbReference type="ARBA" id="ARBA00022801"/>
    </source>
</evidence>
<feature type="binding site" evidence="8">
    <location>
        <position position="254"/>
    </location>
    <ligand>
        <name>Zn(2+)</name>
        <dbReference type="ChEBI" id="CHEBI:29105"/>
        <note>catalytic</note>
    </ligand>
</feature>
<dbReference type="SUPFAM" id="SSF55486">
    <property type="entry name" value="Metalloproteases ('zincins'), catalytic domain"/>
    <property type="match status" value="1"/>
</dbReference>
<dbReference type="AlphaFoldDB" id="A0ABD3TK55"/>
<evidence type="ECO:0000256" key="5">
    <source>
        <dbReference type="ARBA" id="ARBA00023049"/>
    </source>
</evidence>
<keyword evidence="4 8" id="KW-0862">Zinc</keyword>
<dbReference type="Gene3D" id="3.40.1620.60">
    <property type="match status" value="1"/>
</dbReference>
<name>A0ABD3TK55_SINWO</name>
<protein>
    <recommendedName>
        <fullName evidence="9">Peptidase M12B domain-containing protein</fullName>
    </recommendedName>
</protein>
<dbReference type="GO" id="GO:0008237">
    <property type="term" value="F:metallopeptidase activity"/>
    <property type="evidence" value="ECO:0007669"/>
    <property type="project" value="UniProtKB-KW"/>
</dbReference>
<dbReference type="EMBL" id="JBJQND010000018">
    <property type="protein sequence ID" value="KAL3836828.1"/>
    <property type="molecule type" value="Genomic_DNA"/>
</dbReference>
<evidence type="ECO:0000313" key="10">
    <source>
        <dbReference type="EMBL" id="KAL3836828.1"/>
    </source>
</evidence>
<dbReference type="Pfam" id="PF17771">
    <property type="entry name" value="ADAMTS_CR_2"/>
    <property type="match status" value="1"/>
</dbReference>